<feature type="compositionally biased region" description="Low complexity" evidence="3">
    <location>
        <begin position="441"/>
        <end position="466"/>
    </location>
</feature>
<feature type="region of interest" description="Disordered" evidence="3">
    <location>
        <begin position="427"/>
        <end position="483"/>
    </location>
</feature>
<comment type="caution">
    <text evidence="4">The sequence shown here is derived from an EMBL/GenBank/DDBJ whole genome shotgun (WGS) entry which is preliminary data.</text>
</comment>
<evidence type="ECO:0000256" key="1">
    <source>
        <dbReference type="ARBA" id="ARBA00022574"/>
    </source>
</evidence>
<protein>
    <submittedName>
        <fullName evidence="4">Uncharacterized protein</fullName>
    </submittedName>
</protein>
<organism evidence="4 5">
    <name type="scientific">Deinandra increscens subsp. villosa</name>
    <dbReference type="NCBI Taxonomy" id="3103831"/>
    <lineage>
        <taxon>Eukaryota</taxon>
        <taxon>Viridiplantae</taxon>
        <taxon>Streptophyta</taxon>
        <taxon>Embryophyta</taxon>
        <taxon>Tracheophyta</taxon>
        <taxon>Spermatophyta</taxon>
        <taxon>Magnoliopsida</taxon>
        <taxon>eudicotyledons</taxon>
        <taxon>Gunneridae</taxon>
        <taxon>Pentapetalae</taxon>
        <taxon>asterids</taxon>
        <taxon>campanulids</taxon>
        <taxon>Asterales</taxon>
        <taxon>Asteraceae</taxon>
        <taxon>Asteroideae</taxon>
        <taxon>Heliantheae alliance</taxon>
        <taxon>Madieae</taxon>
        <taxon>Madiinae</taxon>
        <taxon>Deinandra</taxon>
    </lineage>
</organism>
<dbReference type="PANTHER" id="PTHR14221:SF41">
    <property type="entry name" value="TRANSDUCIN_WD40 REPEAT-LIKE SUPERFAMILY PROTEIN"/>
    <property type="match status" value="1"/>
</dbReference>
<feature type="compositionally biased region" description="Basic and acidic residues" evidence="3">
    <location>
        <begin position="159"/>
        <end position="173"/>
    </location>
</feature>
<proteinExistence type="predicted"/>
<sequence length="506" mass="56659">MAKRTVTMNWDHLDDFNGEDDEFFESTNRLSVVVPLDMPLPEFDEDDDGLEFNDSRVSFSHNLASISIKEPQNVVVATVPSNQYDMWMVAPGSITDRRRRLLQGMGLNSNKDFARLTSTNTTKFNKPCSKRLVSIKPSVTTSPIDTTKSNENPIVDSLEKESSQHLQESKQVEPEWQSHAQTKAQPKPHDKTEPQPKPQPQELEPQPESEAKPKLEPKLEPEPEPQSQQQAQVQDHVQASTQPIFLVRCRSDSDIETSSFNIKRRKEDMIGLVSKQRLTRTSSLVTPSVGLSCQYANVLRVYTPNTKLPKSSFTSATKNKKKADRGTSSAKLDSFFLIKNLDTGKEFVVKEFNNEGMWNKVSDLQTGKQLTMDEFENTVGHSPVVKELMRRNSRKRNGGINSYLSKSFRSSKKMGSAILKTLKGSVTGSKTEKEKAPEGVTAATTTPAPRTTTLATDTSLSSSSLTREQHKTTVEHTISTDKNPNSEWVKAKAYGKPTKEFSAYKL</sequence>
<name>A0AAP0CJE4_9ASTR</name>
<evidence type="ECO:0000313" key="4">
    <source>
        <dbReference type="EMBL" id="KAK9057790.1"/>
    </source>
</evidence>
<evidence type="ECO:0000313" key="5">
    <source>
        <dbReference type="Proteomes" id="UP001408789"/>
    </source>
</evidence>
<feature type="region of interest" description="Disordered" evidence="3">
    <location>
        <begin position="159"/>
        <end position="237"/>
    </location>
</feature>
<keyword evidence="1" id="KW-0853">WD repeat</keyword>
<dbReference type="EMBL" id="JBCNJP010000023">
    <property type="protein sequence ID" value="KAK9057790.1"/>
    <property type="molecule type" value="Genomic_DNA"/>
</dbReference>
<dbReference type="PANTHER" id="PTHR14221">
    <property type="entry name" value="WD REPEAT DOMAIN 44"/>
    <property type="match status" value="1"/>
</dbReference>
<accession>A0AAP0CJE4</accession>
<feature type="compositionally biased region" description="Basic and acidic residues" evidence="3">
    <location>
        <begin position="209"/>
        <end position="221"/>
    </location>
</feature>
<keyword evidence="5" id="KW-1185">Reference proteome</keyword>
<keyword evidence="2" id="KW-0677">Repeat</keyword>
<evidence type="ECO:0000256" key="3">
    <source>
        <dbReference type="SAM" id="MobiDB-lite"/>
    </source>
</evidence>
<gene>
    <name evidence="4" type="ORF">SSX86_022628</name>
</gene>
<dbReference type="AlphaFoldDB" id="A0AAP0CJE4"/>
<evidence type="ECO:0000256" key="2">
    <source>
        <dbReference type="ARBA" id="ARBA00022737"/>
    </source>
</evidence>
<dbReference type="Proteomes" id="UP001408789">
    <property type="component" value="Unassembled WGS sequence"/>
</dbReference>
<reference evidence="4 5" key="1">
    <citation type="submission" date="2024-04" db="EMBL/GenBank/DDBJ databases">
        <title>The reference genome of an endangered Asteraceae, Deinandra increscens subsp. villosa, native to the Central Coast of California.</title>
        <authorList>
            <person name="Guilliams M."/>
            <person name="Hasenstab-Lehman K."/>
            <person name="Meyer R."/>
            <person name="Mcevoy S."/>
        </authorList>
    </citation>
    <scope>NUCLEOTIDE SEQUENCE [LARGE SCALE GENOMIC DNA]</scope>
    <source>
        <tissue evidence="4">Leaf</tissue>
    </source>
</reference>
<dbReference type="InterPro" id="IPR040324">
    <property type="entry name" value="WDR44/Dgr2"/>
</dbReference>